<dbReference type="Pfam" id="PF06224">
    <property type="entry name" value="AlkZ-like"/>
    <property type="match status" value="1"/>
</dbReference>
<gene>
    <name evidence="1" type="ORF">UFOPK3376_01274</name>
</gene>
<sequence length="291" mass="33117">MSGEHGWGMFARLHERRPDFVHEVLDRVAANGPVVAGDFNARVGPKGTWWDWDDAKIALEHLFFTGKVAGRRRSNDFARLYDIADRWIPDDALNREAPSERDARKELLVLAARHHGVGTLGDLTDYHRQKNAPCKPLVAELVEEGRLVAVQVQGWKPPAYLHPEARRPRRVNGRALLSPFDSLVFNRERTERVFGFRYRIEIYVPEPKRVYGYYVLPFLLGDELIGRVDLKADRHNSALLVQGSYAEPGVPDEIIVPELADELRLMARWLELDSVVVKPRGDLARSLAAAF</sequence>
<protein>
    <submittedName>
        <fullName evidence="1">Unannotated protein</fullName>
    </submittedName>
</protein>
<name>A0A6J7EFC4_9ZZZZ</name>
<evidence type="ECO:0000313" key="1">
    <source>
        <dbReference type="EMBL" id="CAB4878463.1"/>
    </source>
</evidence>
<dbReference type="InterPro" id="IPR009351">
    <property type="entry name" value="AlkZ-like"/>
</dbReference>
<dbReference type="PANTHER" id="PTHR30528:SF0">
    <property type="entry name" value="CYTOPLASMIC PROTEIN"/>
    <property type="match status" value="1"/>
</dbReference>
<dbReference type="AlphaFoldDB" id="A0A6J7EFC4"/>
<organism evidence="1">
    <name type="scientific">freshwater metagenome</name>
    <dbReference type="NCBI Taxonomy" id="449393"/>
    <lineage>
        <taxon>unclassified sequences</taxon>
        <taxon>metagenomes</taxon>
        <taxon>ecological metagenomes</taxon>
    </lineage>
</organism>
<dbReference type="PANTHER" id="PTHR30528">
    <property type="entry name" value="CYTOPLASMIC PROTEIN"/>
    <property type="match status" value="1"/>
</dbReference>
<dbReference type="EMBL" id="CAFBLP010000027">
    <property type="protein sequence ID" value="CAB4878463.1"/>
    <property type="molecule type" value="Genomic_DNA"/>
</dbReference>
<accession>A0A6J7EFC4</accession>
<reference evidence="1" key="1">
    <citation type="submission" date="2020-05" db="EMBL/GenBank/DDBJ databases">
        <authorList>
            <person name="Chiriac C."/>
            <person name="Salcher M."/>
            <person name="Ghai R."/>
            <person name="Kavagutti S V."/>
        </authorList>
    </citation>
    <scope>NUCLEOTIDE SEQUENCE</scope>
</reference>
<proteinExistence type="predicted"/>